<reference evidence="8 9" key="1">
    <citation type="submission" date="2023-07" db="EMBL/GenBank/DDBJ databases">
        <title>Sorghum-associated microbial communities from plants grown in Nebraska, USA.</title>
        <authorList>
            <person name="Schachtman D."/>
        </authorList>
    </citation>
    <scope>NUCLEOTIDE SEQUENCE [LARGE SCALE GENOMIC DNA]</scope>
    <source>
        <strain evidence="8 9">DS2154</strain>
    </source>
</reference>
<keyword evidence="4 7" id="KW-0812">Transmembrane</keyword>
<feature type="transmembrane region" description="Helical" evidence="7">
    <location>
        <begin position="74"/>
        <end position="99"/>
    </location>
</feature>
<dbReference type="PRINTS" id="PR00953">
    <property type="entry name" value="TYPE3IMRPROT"/>
</dbReference>
<organism evidence="8 9">
    <name type="scientific">Caulobacter rhizosphaerae</name>
    <dbReference type="NCBI Taxonomy" id="2010972"/>
    <lineage>
        <taxon>Bacteria</taxon>
        <taxon>Pseudomonadati</taxon>
        <taxon>Pseudomonadota</taxon>
        <taxon>Alphaproteobacteria</taxon>
        <taxon>Caulobacterales</taxon>
        <taxon>Caulobacteraceae</taxon>
        <taxon>Caulobacter</taxon>
    </lineage>
</organism>
<dbReference type="RefSeq" id="WP_163232283.1">
    <property type="nucleotide sequence ID" value="NZ_BMLD01000001.1"/>
</dbReference>
<comment type="similarity">
    <text evidence="2 7">Belongs to the FliR/MopE/SpaR family.</text>
</comment>
<protein>
    <submittedName>
        <fullName evidence="8">Type III secretion protein T</fullName>
    </submittedName>
</protein>
<proteinExistence type="inferred from homology"/>
<gene>
    <name evidence="8" type="ORF">J2800_003277</name>
</gene>
<dbReference type="PANTHER" id="PTHR30065:SF1">
    <property type="entry name" value="SURFACE PRESENTATION OF ANTIGENS PROTEIN SPAR"/>
    <property type="match status" value="1"/>
</dbReference>
<comment type="caution">
    <text evidence="8">The sequence shown here is derived from an EMBL/GenBank/DDBJ whole genome shotgun (WGS) entry which is preliminary data.</text>
</comment>
<dbReference type="InterPro" id="IPR002010">
    <property type="entry name" value="T3SS_IM_R"/>
</dbReference>
<dbReference type="NCBIfam" id="TIGR01401">
    <property type="entry name" value="fliR_like_III"/>
    <property type="match status" value="1"/>
</dbReference>
<feature type="transmembrane region" description="Helical" evidence="7">
    <location>
        <begin position="223"/>
        <end position="247"/>
    </location>
</feature>
<dbReference type="PANTHER" id="PTHR30065">
    <property type="entry name" value="FLAGELLAR BIOSYNTHETIC PROTEIN FLIR"/>
    <property type="match status" value="1"/>
</dbReference>
<evidence type="ECO:0000313" key="8">
    <source>
        <dbReference type="EMBL" id="MDR6532519.1"/>
    </source>
</evidence>
<comment type="subcellular location">
    <subcellularLocation>
        <location evidence="1 7">Cell membrane</location>
        <topology evidence="1 7">Multi-pass membrane protein</topology>
    </subcellularLocation>
</comment>
<dbReference type="InterPro" id="IPR006304">
    <property type="entry name" value="T3SS_SpaR/YscT"/>
</dbReference>
<dbReference type="Proteomes" id="UP001262754">
    <property type="component" value="Unassembled WGS sequence"/>
</dbReference>
<keyword evidence="9" id="KW-1185">Reference proteome</keyword>
<accession>A0ABU1N264</accession>
<evidence type="ECO:0000256" key="3">
    <source>
        <dbReference type="ARBA" id="ARBA00022475"/>
    </source>
</evidence>
<evidence type="ECO:0000256" key="5">
    <source>
        <dbReference type="ARBA" id="ARBA00022989"/>
    </source>
</evidence>
<feature type="transmembrane region" description="Helical" evidence="7">
    <location>
        <begin position="185"/>
        <end position="203"/>
    </location>
</feature>
<evidence type="ECO:0000256" key="6">
    <source>
        <dbReference type="ARBA" id="ARBA00023136"/>
    </source>
</evidence>
<evidence type="ECO:0000256" key="1">
    <source>
        <dbReference type="ARBA" id="ARBA00004651"/>
    </source>
</evidence>
<keyword evidence="5 7" id="KW-1133">Transmembrane helix</keyword>
<sequence>MPETAPDWLGAIFANTLVLAVGATRIAAAFMLLPLLSPETVPALVRNSIFLAFGVIVITLQPQIAHSDLPTVQWILIFGKEALIGVVIGFFFGTMLWAFEAAGQIIDAKVGATMAQVVDPLSGHQTSLNGEFLARLANFVFMFSGGLLLLVGTVLDSYAVWPIGSLTPVLSLRSLSLFEGEFSRLMVLAVMLATPALAILYLVDGGLGLINRYAPQLNVFSLGLAIKSWIATAVVLAMLTGLVQLLLNEIGARPSTILQVLRAMSGQAH</sequence>
<feature type="transmembrane region" description="Helical" evidence="7">
    <location>
        <begin position="43"/>
        <end position="62"/>
    </location>
</feature>
<evidence type="ECO:0000256" key="2">
    <source>
        <dbReference type="ARBA" id="ARBA00009772"/>
    </source>
</evidence>
<name>A0ABU1N264_9CAUL</name>
<dbReference type="EMBL" id="JAVDRL010000009">
    <property type="protein sequence ID" value="MDR6532519.1"/>
    <property type="molecule type" value="Genomic_DNA"/>
</dbReference>
<keyword evidence="6 7" id="KW-0472">Membrane</keyword>
<keyword evidence="3 7" id="KW-1003">Cell membrane</keyword>
<evidence type="ECO:0000313" key="9">
    <source>
        <dbReference type="Proteomes" id="UP001262754"/>
    </source>
</evidence>
<feature type="transmembrane region" description="Helical" evidence="7">
    <location>
        <begin position="12"/>
        <end position="36"/>
    </location>
</feature>
<dbReference type="Pfam" id="PF01311">
    <property type="entry name" value="Bac_export_1"/>
    <property type="match status" value="1"/>
</dbReference>
<evidence type="ECO:0000256" key="4">
    <source>
        <dbReference type="ARBA" id="ARBA00022692"/>
    </source>
</evidence>
<evidence type="ECO:0000256" key="7">
    <source>
        <dbReference type="RuleBase" id="RU362072"/>
    </source>
</evidence>
<feature type="transmembrane region" description="Helical" evidence="7">
    <location>
        <begin position="132"/>
        <end position="152"/>
    </location>
</feature>